<protein>
    <submittedName>
        <fullName evidence="1">R-peptide like</fullName>
    </submittedName>
</protein>
<sequence>MDRLSLREQHTVLQEGFSSDEGESGNTQGCLLFQYFAQDQSYGREPLADKILDLARCFPELKTLRSCDLLSSSWISVLVSHLQNTSWINIGRFECLLPDFPFSSYACVRQAKLSGPCSDLSQRDEWNSQDFATSIWSCVVQVQGIMVDA</sequence>
<name>A0A2R6PBA7_ACTCC</name>
<dbReference type="Pfam" id="PF05623">
    <property type="entry name" value="DUF789"/>
    <property type="match status" value="1"/>
</dbReference>
<keyword evidence="2" id="KW-1185">Reference proteome</keyword>
<dbReference type="InterPro" id="IPR008507">
    <property type="entry name" value="DUF789"/>
</dbReference>
<dbReference type="PANTHER" id="PTHR31343">
    <property type="entry name" value="T15D22.8"/>
    <property type="match status" value="1"/>
</dbReference>
<comment type="caution">
    <text evidence="1">The sequence shown here is derived from an EMBL/GenBank/DDBJ whole genome shotgun (WGS) entry which is preliminary data.</text>
</comment>
<reference evidence="2" key="2">
    <citation type="journal article" date="2018" name="BMC Genomics">
        <title>A manually annotated Actinidia chinensis var. chinensis (kiwifruit) genome highlights the challenges associated with draft genomes and gene prediction in plants.</title>
        <authorList>
            <person name="Pilkington S.M."/>
            <person name="Crowhurst R."/>
            <person name="Hilario E."/>
            <person name="Nardozza S."/>
            <person name="Fraser L."/>
            <person name="Peng Y."/>
            <person name="Gunaseelan K."/>
            <person name="Simpson R."/>
            <person name="Tahir J."/>
            <person name="Deroles S.C."/>
            <person name="Templeton K."/>
            <person name="Luo Z."/>
            <person name="Davy M."/>
            <person name="Cheng C."/>
            <person name="McNeilage M."/>
            <person name="Scaglione D."/>
            <person name="Liu Y."/>
            <person name="Zhang Q."/>
            <person name="Datson P."/>
            <person name="De Silva N."/>
            <person name="Gardiner S.E."/>
            <person name="Bassett H."/>
            <person name="Chagne D."/>
            <person name="McCallum J."/>
            <person name="Dzierzon H."/>
            <person name="Deng C."/>
            <person name="Wang Y.Y."/>
            <person name="Barron L."/>
            <person name="Manako K."/>
            <person name="Bowen J."/>
            <person name="Foster T.M."/>
            <person name="Erridge Z.A."/>
            <person name="Tiffin H."/>
            <person name="Waite C.N."/>
            <person name="Davies K.M."/>
            <person name="Grierson E.P."/>
            <person name="Laing W.A."/>
            <person name="Kirk R."/>
            <person name="Chen X."/>
            <person name="Wood M."/>
            <person name="Montefiori M."/>
            <person name="Brummell D.A."/>
            <person name="Schwinn K.E."/>
            <person name="Catanach A."/>
            <person name="Fullerton C."/>
            <person name="Li D."/>
            <person name="Meiyalaghan S."/>
            <person name="Nieuwenhuizen N."/>
            <person name="Read N."/>
            <person name="Prakash R."/>
            <person name="Hunter D."/>
            <person name="Zhang H."/>
            <person name="McKenzie M."/>
            <person name="Knabel M."/>
            <person name="Harris A."/>
            <person name="Allan A.C."/>
            <person name="Gleave A."/>
            <person name="Chen A."/>
            <person name="Janssen B.J."/>
            <person name="Plunkett B."/>
            <person name="Ampomah-Dwamena C."/>
            <person name="Voogd C."/>
            <person name="Leif D."/>
            <person name="Lafferty D."/>
            <person name="Souleyre E.J.F."/>
            <person name="Varkonyi-Gasic E."/>
            <person name="Gambi F."/>
            <person name="Hanley J."/>
            <person name="Yao J.L."/>
            <person name="Cheung J."/>
            <person name="David K.M."/>
            <person name="Warren B."/>
            <person name="Marsh K."/>
            <person name="Snowden K.C."/>
            <person name="Lin-Wang K."/>
            <person name="Brian L."/>
            <person name="Martinez-Sanchez M."/>
            <person name="Wang M."/>
            <person name="Ileperuma N."/>
            <person name="Macnee N."/>
            <person name="Campin R."/>
            <person name="McAtee P."/>
            <person name="Drummond R.S.M."/>
            <person name="Espley R.V."/>
            <person name="Ireland H.S."/>
            <person name="Wu R."/>
            <person name="Atkinson R.G."/>
            <person name="Karunairetnam S."/>
            <person name="Bulley S."/>
            <person name="Chunkath S."/>
            <person name="Hanley Z."/>
            <person name="Storey R."/>
            <person name="Thrimawithana A.H."/>
            <person name="Thomson S."/>
            <person name="David C."/>
            <person name="Testolin R."/>
            <person name="Huang H."/>
            <person name="Hellens R.P."/>
            <person name="Schaffer R.J."/>
        </authorList>
    </citation>
    <scope>NUCLEOTIDE SEQUENCE [LARGE SCALE GENOMIC DNA]</scope>
    <source>
        <strain evidence="2">cv. Red5</strain>
    </source>
</reference>
<dbReference type="OrthoDB" id="784906at2759"/>
<evidence type="ECO:0000313" key="2">
    <source>
        <dbReference type="Proteomes" id="UP000241394"/>
    </source>
</evidence>
<dbReference type="Proteomes" id="UP000241394">
    <property type="component" value="Chromosome LG27"/>
</dbReference>
<dbReference type="InParanoid" id="A0A2R6PBA7"/>
<accession>A0A2R6PBA7</accession>
<gene>
    <name evidence="1" type="ORF">CEY00_Acc31331</name>
</gene>
<proteinExistence type="predicted"/>
<dbReference type="Gramene" id="PSR88302">
    <property type="protein sequence ID" value="PSR88302"/>
    <property type="gene ID" value="CEY00_Acc31331"/>
</dbReference>
<reference evidence="1 2" key="1">
    <citation type="submission" date="2017-07" db="EMBL/GenBank/DDBJ databases">
        <title>An improved, manually edited Actinidia chinensis var. chinensis (kiwifruit) genome highlights the challenges associated with draft genomes and gene prediction in plants.</title>
        <authorList>
            <person name="Pilkington S."/>
            <person name="Crowhurst R."/>
            <person name="Hilario E."/>
            <person name="Nardozza S."/>
            <person name="Fraser L."/>
            <person name="Peng Y."/>
            <person name="Gunaseelan K."/>
            <person name="Simpson R."/>
            <person name="Tahir J."/>
            <person name="Deroles S."/>
            <person name="Templeton K."/>
            <person name="Luo Z."/>
            <person name="Davy M."/>
            <person name="Cheng C."/>
            <person name="Mcneilage M."/>
            <person name="Scaglione D."/>
            <person name="Liu Y."/>
            <person name="Zhang Q."/>
            <person name="Datson P."/>
            <person name="De Silva N."/>
            <person name="Gardiner S."/>
            <person name="Bassett H."/>
            <person name="Chagne D."/>
            <person name="Mccallum J."/>
            <person name="Dzierzon H."/>
            <person name="Deng C."/>
            <person name="Wang Y.-Y."/>
            <person name="Barron N."/>
            <person name="Manako K."/>
            <person name="Bowen J."/>
            <person name="Foster T."/>
            <person name="Erridge Z."/>
            <person name="Tiffin H."/>
            <person name="Waite C."/>
            <person name="Davies K."/>
            <person name="Grierson E."/>
            <person name="Laing W."/>
            <person name="Kirk R."/>
            <person name="Chen X."/>
            <person name="Wood M."/>
            <person name="Montefiori M."/>
            <person name="Brummell D."/>
            <person name="Schwinn K."/>
            <person name="Catanach A."/>
            <person name="Fullerton C."/>
            <person name="Li D."/>
            <person name="Meiyalaghan S."/>
            <person name="Nieuwenhuizen N."/>
            <person name="Read N."/>
            <person name="Prakash R."/>
            <person name="Hunter D."/>
            <person name="Zhang H."/>
            <person name="Mckenzie M."/>
            <person name="Knabel M."/>
            <person name="Harris A."/>
            <person name="Allan A."/>
            <person name="Chen A."/>
            <person name="Janssen B."/>
            <person name="Plunkett B."/>
            <person name="Dwamena C."/>
            <person name="Voogd C."/>
            <person name="Leif D."/>
            <person name="Lafferty D."/>
            <person name="Souleyre E."/>
            <person name="Varkonyi-Gasic E."/>
            <person name="Gambi F."/>
            <person name="Hanley J."/>
            <person name="Yao J.-L."/>
            <person name="Cheung J."/>
            <person name="David K."/>
            <person name="Warren B."/>
            <person name="Marsh K."/>
            <person name="Snowden K."/>
            <person name="Lin-Wang K."/>
            <person name="Brian L."/>
            <person name="Martinez-Sanchez M."/>
            <person name="Wang M."/>
            <person name="Ileperuma N."/>
            <person name="Macnee N."/>
            <person name="Campin R."/>
            <person name="Mcatee P."/>
            <person name="Drummond R."/>
            <person name="Espley R."/>
            <person name="Ireland H."/>
            <person name="Wu R."/>
            <person name="Atkinson R."/>
            <person name="Karunairetnam S."/>
            <person name="Bulley S."/>
            <person name="Chunkath S."/>
            <person name="Hanley Z."/>
            <person name="Storey R."/>
            <person name="Thrimawithana A."/>
            <person name="Thomson S."/>
            <person name="David C."/>
            <person name="Testolin R."/>
        </authorList>
    </citation>
    <scope>NUCLEOTIDE SEQUENCE [LARGE SCALE GENOMIC DNA]</scope>
    <source>
        <strain evidence="2">cv. Red5</strain>
        <tissue evidence="1">Young leaf</tissue>
    </source>
</reference>
<evidence type="ECO:0000313" key="1">
    <source>
        <dbReference type="EMBL" id="PSR88302.1"/>
    </source>
</evidence>
<dbReference type="EMBL" id="NKQK01000027">
    <property type="protein sequence ID" value="PSR88302.1"/>
    <property type="molecule type" value="Genomic_DNA"/>
</dbReference>
<dbReference type="AlphaFoldDB" id="A0A2R6PBA7"/>
<dbReference type="STRING" id="1590841.A0A2R6PBA7"/>
<organism evidence="1 2">
    <name type="scientific">Actinidia chinensis var. chinensis</name>
    <name type="common">Chinese soft-hair kiwi</name>
    <dbReference type="NCBI Taxonomy" id="1590841"/>
    <lineage>
        <taxon>Eukaryota</taxon>
        <taxon>Viridiplantae</taxon>
        <taxon>Streptophyta</taxon>
        <taxon>Embryophyta</taxon>
        <taxon>Tracheophyta</taxon>
        <taxon>Spermatophyta</taxon>
        <taxon>Magnoliopsida</taxon>
        <taxon>eudicotyledons</taxon>
        <taxon>Gunneridae</taxon>
        <taxon>Pentapetalae</taxon>
        <taxon>asterids</taxon>
        <taxon>Ericales</taxon>
        <taxon>Actinidiaceae</taxon>
        <taxon>Actinidia</taxon>
    </lineage>
</organism>
<dbReference type="PANTHER" id="PTHR31343:SF42">
    <property type="entry name" value="T15D22.8"/>
    <property type="match status" value="1"/>
</dbReference>